<dbReference type="SUPFAM" id="SSF50998">
    <property type="entry name" value="Quinoprotein alcohol dehydrogenase-like"/>
    <property type="match status" value="1"/>
</dbReference>
<sequence length="178" mass="19193">MLYTGTEVDKTGPSGKSWLRKLDGLTGRVLWERSYPCQGAREPKKVDAGVFATPLVGSGDVSDRVIFTLSRCPGFTDGLMVALDKATGEEVWRKPLDNYAWSSPTACKDEQSHTFILQGDLLGTVPCSTGAPARSWTRPSSAASSRPLPPSSATWRCSPPEDSGSTACAEHPFTRKLD</sequence>
<dbReference type="EMBL" id="JAXIVS010000001">
    <property type="protein sequence ID" value="MDY7225741.1"/>
    <property type="molecule type" value="Genomic_DNA"/>
</dbReference>
<comment type="caution">
    <text evidence="2">The sequence shown here is derived from an EMBL/GenBank/DDBJ whole genome shotgun (WGS) entry which is preliminary data.</text>
</comment>
<evidence type="ECO:0008006" key="4">
    <source>
        <dbReference type="Google" id="ProtNLM"/>
    </source>
</evidence>
<accession>A0ABU5GX19</accession>
<feature type="region of interest" description="Disordered" evidence="1">
    <location>
        <begin position="133"/>
        <end position="178"/>
    </location>
</feature>
<evidence type="ECO:0000313" key="3">
    <source>
        <dbReference type="Proteomes" id="UP001291309"/>
    </source>
</evidence>
<reference evidence="2 3" key="1">
    <citation type="submission" date="2023-12" db="EMBL/GenBank/DDBJ databases">
        <title>the genome sequence of Hyalangium sp. s54d21.</title>
        <authorList>
            <person name="Zhang X."/>
        </authorList>
    </citation>
    <scope>NUCLEOTIDE SEQUENCE [LARGE SCALE GENOMIC DNA]</scope>
    <source>
        <strain evidence="3">s54d21</strain>
    </source>
</reference>
<dbReference type="Proteomes" id="UP001291309">
    <property type="component" value="Unassembled WGS sequence"/>
</dbReference>
<keyword evidence="3" id="KW-1185">Reference proteome</keyword>
<organism evidence="2 3">
    <name type="scientific">Hyalangium rubrum</name>
    <dbReference type="NCBI Taxonomy" id="3103134"/>
    <lineage>
        <taxon>Bacteria</taxon>
        <taxon>Pseudomonadati</taxon>
        <taxon>Myxococcota</taxon>
        <taxon>Myxococcia</taxon>
        <taxon>Myxococcales</taxon>
        <taxon>Cystobacterineae</taxon>
        <taxon>Archangiaceae</taxon>
        <taxon>Hyalangium</taxon>
    </lineage>
</organism>
<dbReference type="PANTHER" id="PTHR34512:SF30">
    <property type="entry name" value="OUTER MEMBRANE PROTEIN ASSEMBLY FACTOR BAMB"/>
    <property type="match status" value="1"/>
</dbReference>
<gene>
    <name evidence="2" type="ORF">SYV04_05080</name>
</gene>
<name>A0ABU5GX19_9BACT</name>
<proteinExistence type="predicted"/>
<dbReference type="PANTHER" id="PTHR34512">
    <property type="entry name" value="CELL SURFACE PROTEIN"/>
    <property type="match status" value="1"/>
</dbReference>
<dbReference type="InterPro" id="IPR015943">
    <property type="entry name" value="WD40/YVTN_repeat-like_dom_sf"/>
</dbReference>
<evidence type="ECO:0000256" key="1">
    <source>
        <dbReference type="SAM" id="MobiDB-lite"/>
    </source>
</evidence>
<protein>
    <recommendedName>
        <fullName evidence="4">Pyrrolo-quinoline quinone</fullName>
    </recommendedName>
</protein>
<dbReference type="RefSeq" id="WP_321544444.1">
    <property type="nucleotide sequence ID" value="NZ_JAXIVS010000001.1"/>
</dbReference>
<evidence type="ECO:0000313" key="2">
    <source>
        <dbReference type="EMBL" id="MDY7225741.1"/>
    </source>
</evidence>
<dbReference type="InterPro" id="IPR011047">
    <property type="entry name" value="Quinoprotein_ADH-like_sf"/>
</dbReference>
<dbReference type="Gene3D" id="2.130.10.10">
    <property type="entry name" value="YVTN repeat-like/Quinoprotein amine dehydrogenase"/>
    <property type="match status" value="1"/>
</dbReference>
<feature type="compositionally biased region" description="Low complexity" evidence="1">
    <location>
        <begin position="133"/>
        <end position="146"/>
    </location>
</feature>